<dbReference type="OrthoDB" id="975915at2"/>
<feature type="transmembrane region" description="Helical" evidence="1">
    <location>
        <begin position="360"/>
        <end position="378"/>
    </location>
</feature>
<dbReference type="AlphaFoldDB" id="A0A074L0F3"/>
<reference evidence="2 3" key="1">
    <citation type="submission" date="2014-04" db="EMBL/GenBank/DDBJ databases">
        <title>Characterization and application of a salt tolerant electro-active bacterium.</title>
        <authorList>
            <person name="Yang L."/>
            <person name="Wei S."/>
            <person name="Tay Q.X.M."/>
        </authorList>
    </citation>
    <scope>NUCLEOTIDE SEQUENCE [LARGE SCALE GENOMIC DNA]</scope>
    <source>
        <strain evidence="2 3">LY1</strain>
    </source>
</reference>
<feature type="transmembrane region" description="Helical" evidence="1">
    <location>
        <begin position="331"/>
        <end position="348"/>
    </location>
</feature>
<organism evidence="2 3">
    <name type="scientific">Anditalea andensis</name>
    <dbReference type="NCBI Taxonomy" id="1048983"/>
    <lineage>
        <taxon>Bacteria</taxon>
        <taxon>Pseudomonadati</taxon>
        <taxon>Bacteroidota</taxon>
        <taxon>Cytophagia</taxon>
        <taxon>Cytophagales</taxon>
        <taxon>Cytophagaceae</taxon>
        <taxon>Anditalea</taxon>
    </lineage>
</organism>
<feature type="transmembrane region" description="Helical" evidence="1">
    <location>
        <begin position="223"/>
        <end position="244"/>
    </location>
</feature>
<comment type="caution">
    <text evidence="2">The sequence shown here is derived from an EMBL/GenBank/DDBJ whole genome shotgun (WGS) entry which is preliminary data.</text>
</comment>
<dbReference type="eggNOG" id="ENOG502Z85R">
    <property type="taxonomic scope" value="Bacteria"/>
</dbReference>
<keyword evidence="1" id="KW-0812">Transmembrane</keyword>
<dbReference type="EMBL" id="JMIH01000014">
    <property type="protein sequence ID" value="KEO74604.1"/>
    <property type="molecule type" value="Genomic_DNA"/>
</dbReference>
<feature type="transmembrane region" description="Helical" evidence="1">
    <location>
        <begin position="163"/>
        <end position="179"/>
    </location>
</feature>
<evidence type="ECO:0000313" key="3">
    <source>
        <dbReference type="Proteomes" id="UP000027821"/>
    </source>
</evidence>
<evidence type="ECO:0008006" key="4">
    <source>
        <dbReference type="Google" id="ProtNLM"/>
    </source>
</evidence>
<evidence type="ECO:0000256" key="1">
    <source>
        <dbReference type="SAM" id="Phobius"/>
    </source>
</evidence>
<feature type="transmembrane region" description="Helical" evidence="1">
    <location>
        <begin position="139"/>
        <end position="156"/>
    </location>
</feature>
<gene>
    <name evidence="2" type="ORF">EL17_02715</name>
</gene>
<feature type="transmembrane region" description="Helical" evidence="1">
    <location>
        <begin position="185"/>
        <end position="211"/>
    </location>
</feature>
<feature type="transmembrane region" description="Helical" evidence="1">
    <location>
        <begin position="35"/>
        <end position="55"/>
    </location>
</feature>
<keyword evidence="1" id="KW-0472">Membrane</keyword>
<name>A0A074L0F3_9BACT</name>
<keyword evidence="1" id="KW-1133">Transmembrane helix</keyword>
<accession>A0A074L0F3</accession>
<evidence type="ECO:0000313" key="2">
    <source>
        <dbReference type="EMBL" id="KEO74604.1"/>
    </source>
</evidence>
<feature type="transmembrane region" description="Helical" evidence="1">
    <location>
        <begin position="78"/>
        <end position="97"/>
    </location>
</feature>
<sequence>MLDLSLLVLIVFFNFYANVRIATRWHIPKRIYVQLQALWVYHLLFTSVFSCYILKKGGDALAYWTLTTNVMTGPSERWMDYFGLSTFFVQWLNFLLYKIMDLSFITGNYLWGMMGYLGIRILFLLSYQAFIKEAPLRRQPIYLCVFFLPSLHFWSAGIGKESITLFALAWLLWGMSYLHKFGWQLIPACGLLFLIRPHLGFLALALIGLIFGISPVFALKNKMIISICAGIVLLVMSPILVQYLNISDLSLTSMGSLMDYQITLLQQAGSSVNLASYNQVQRVLTFLFRPLFFDAYHWESYVASIENLIYVAAVPMLAFYGDRAGVRKMPVYLSFGFLFFIATTLIFANSLSNLGIMMRMKSFTIIFMILVVVYLMVFSKES</sequence>
<dbReference type="Proteomes" id="UP000027821">
    <property type="component" value="Unassembled WGS sequence"/>
</dbReference>
<feature type="transmembrane region" description="Helical" evidence="1">
    <location>
        <begin position="109"/>
        <end position="127"/>
    </location>
</feature>
<dbReference type="STRING" id="1048983.EL17_02715"/>
<keyword evidence="3" id="KW-1185">Reference proteome</keyword>
<feature type="transmembrane region" description="Helical" evidence="1">
    <location>
        <begin position="6"/>
        <end position="23"/>
    </location>
</feature>
<proteinExistence type="predicted"/>
<feature type="transmembrane region" description="Helical" evidence="1">
    <location>
        <begin position="301"/>
        <end position="319"/>
    </location>
</feature>
<protein>
    <recommendedName>
        <fullName evidence="4">Glycosyltransferase RgtA/B/C/D-like domain-containing protein</fullName>
    </recommendedName>
</protein>